<proteinExistence type="predicted"/>
<dbReference type="EMBL" id="JBHMBC010000043">
    <property type="protein sequence ID" value="MFB9822500.1"/>
    <property type="molecule type" value="Genomic_DNA"/>
</dbReference>
<sequence length="61" mass="6831">MLEDLVERRSCCFSAGERLAHLGEATPRVVDVVELYQHRDEIDSNDQDVDSIVLVLCVDGV</sequence>
<evidence type="ECO:0000313" key="2">
    <source>
        <dbReference type="Proteomes" id="UP001589702"/>
    </source>
</evidence>
<dbReference type="RefSeq" id="WP_234753772.1">
    <property type="nucleotide sequence ID" value="NZ_JAKEED010000018.1"/>
</dbReference>
<keyword evidence="2" id="KW-1185">Reference proteome</keyword>
<name>A0ABV5Y8V1_ARTRM</name>
<gene>
    <name evidence="1" type="ORF">ACFFP1_23795</name>
</gene>
<reference evidence="1 2" key="1">
    <citation type="submission" date="2024-09" db="EMBL/GenBank/DDBJ databases">
        <authorList>
            <person name="Sun Q."/>
            <person name="Mori K."/>
        </authorList>
    </citation>
    <scope>NUCLEOTIDE SEQUENCE [LARGE SCALE GENOMIC DNA]</scope>
    <source>
        <strain evidence="1 2">JCM 1334</strain>
    </source>
</reference>
<evidence type="ECO:0000313" key="1">
    <source>
        <dbReference type="EMBL" id="MFB9822500.1"/>
    </source>
</evidence>
<dbReference type="Proteomes" id="UP001589702">
    <property type="component" value="Unassembled WGS sequence"/>
</dbReference>
<protein>
    <submittedName>
        <fullName evidence="1">Uncharacterized protein</fullName>
    </submittedName>
</protein>
<comment type="caution">
    <text evidence="1">The sequence shown here is derived from an EMBL/GenBank/DDBJ whole genome shotgun (WGS) entry which is preliminary data.</text>
</comment>
<accession>A0ABV5Y8V1</accession>
<organism evidence="1 2">
    <name type="scientific">Arthrobacter ramosus</name>
    <dbReference type="NCBI Taxonomy" id="1672"/>
    <lineage>
        <taxon>Bacteria</taxon>
        <taxon>Bacillati</taxon>
        <taxon>Actinomycetota</taxon>
        <taxon>Actinomycetes</taxon>
        <taxon>Micrococcales</taxon>
        <taxon>Micrococcaceae</taxon>
        <taxon>Arthrobacter</taxon>
    </lineage>
</organism>